<dbReference type="RefSeq" id="WP_160887812.1">
    <property type="nucleotide sequence ID" value="NZ_WURB01000027.1"/>
</dbReference>
<dbReference type="InterPro" id="IPR011650">
    <property type="entry name" value="Peptidase_M20_dimer"/>
</dbReference>
<dbReference type="PIRSF" id="PIRSF005962">
    <property type="entry name" value="Pept_M20D_amidohydro"/>
    <property type="match status" value="1"/>
</dbReference>
<name>A0A7X3MVR8_9HYPH</name>
<feature type="binding site" evidence="2">
    <location>
        <position position="160"/>
    </location>
    <ligand>
        <name>Mn(2+)</name>
        <dbReference type="ChEBI" id="CHEBI:29035"/>
        <label>2</label>
    </ligand>
</feature>
<accession>A0A7X3MVR8</accession>
<dbReference type="AlphaFoldDB" id="A0A7X3MVR8"/>
<dbReference type="PANTHER" id="PTHR11014:SF169">
    <property type="entry name" value="CLAN MH, FAMILY M20, PEPTIDASE T-LIKE METALLOPEPTIDASE"/>
    <property type="match status" value="1"/>
</dbReference>
<evidence type="ECO:0000313" key="4">
    <source>
        <dbReference type="EMBL" id="MXQ14168.1"/>
    </source>
</evidence>
<evidence type="ECO:0000256" key="1">
    <source>
        <dbReference type="ARBA" id="ARBA00022801"/>
    </source>
</evidence>
<dbReference type="InterPro" id="IPR017439">
    <property type="entry name" value="Amidohydrolase"/>
</dbReference>
<feature type="binding site" evidence="2">
    <location>
        <position position="355"/>
    </location>
    <ligand>
        <name>Mn(2+)</name>
        <dbReference type="ChEBI" id="CHEBI:29035"/>
        <label>2</label>
    </ligand>
</feature>
<comment type="cofactor">
    <cofactor evidence="2">
        <name>Mn(2+)</name>
        <dbReference type="ChEBI" id="CHEBI:29035"/>
    </cofactor>
    <text evidence="2">The Mn(2+) ion enhances activity.</text>
</comment>
<protein>
    <submittedName>
        <fullName evidence="4">Amidohydrolase</fullName>
    </submittedName>
</protein>
<feature type="binding site" evidence="2">
    <location>
        <position position="99"/>
    </location>
    <ligand>
        <name>Mn(2+)</name>
        <dbReference type="ChEBI" id="CHEBI:29035"/>
        <label>2</label>
    </ligand>
</feature>
<dbReference type="EMBL" id="WURB01000027">
    <property type="protein sequence ID" value="MXQ14168.1"/>
    <property type="molecule type" value="Genomic_DNA"/>
</dbReference>
<sequence length="382" mass="40423">MFLTQQDIIELTEWRRGLHRTPEISGEEAGTARTVQALLASAGADRTVTGIGGHGVAGVFEGGQPGPTLMFRAELDALPIQEISEAPHRSQIPGKAHLCGHDGHMAILAALARGLGRQRPRRGRVVLLFQPAEETGAGAAGVAADPKFREIAPDFVFALHNLPGMAFGKVALVEGPVSCASRGMRIVLRGKTAHASMPETGLSPVNAIARLMPALTALGSGGPMDEKFAMVTITHARIGEPAFGIAPAHGEVWATLRTLTDAGMDDLVVKAEHLATEAARASGLSLDVTYSDVFRHCENAPEAVAHLRRALDAEGVAHDRGDLPMRPSEDFGHLGSNAPAAMFFLGAGERHAALHNPDYDFPDELIGIGARVFMRTLRDLLG</sequence>
<dbReference type="OrthoDB" id="9777385at2"/>
<gene>
    <name evidence="4" type="ORF">GR328_22465</name>
</gene>
<organism evidence="4 5">
    <name type="scientific">Microvirga makkahensis</name>
    <dbReference type="NCBI Taxonomy" id="1128670"/>
    <lineage>
        <taxon>Bacteria</taxon>
        <taxon>Pseudomonadati</taxon>
        <taxon>Pseudomonadota</taxon>
        <taxon>Alphaproteobacteria</taxon>
        <taxon>Hyphomicrobiales</taxon>
        <taxon>Methylobacteriaceae</taxon>
        <taxon>Microvirga</taxon>
    </lineage>
</organism>
<feature type="binding site" evidence="2">
    <location>
        <position position="134"/>
    </location>
    <ligand>
        <name>Mn(2+)</name>
        <dbReference type="ChEBI" id="CHEBI:29035"/>
        <label>2</label>
    </ligand>
</feature>
<dbReference type="Pfam" id="PF07687">
    <property type="entry name" value="M20_dimer"/>
    <property type="match status" value="1"/>
</dbReference>
<dbReference type="Gene3D" id="3.30.70.360">
    <property type="match status" value="1"/>
</dbReference>
<evidence type="ECO:0000256" key="2">
    <source>
        <dbReference type="PIRSR" id="PIRSR005962-1"/>
    </source>
</evidence>
<dbReference type="InterPro" id="IPR002933">
    <property type="entry name" value="Peptidase_M20"/>
</dbReference>
<evidence type="ECO:0000259" key="3">
    <source>
        <dbReference type="Pfam" id="PF07687"/>
    </source>
</evidence>
<reference evidence="4 5" key="1">
    <citation type="submission" date="2019-12" db="EMBL/GenBank/DDBJ databases">
        <authorList>
            <person name="Yuan C.-G."/>
        </authorList>
    </citation>
    <scope>NUCLEOTIDE SEQUENCE [LARGE SCALE GENOMIC DNA]</scope>
    <source>
        <strain evidence="4 5">KCTC 23863</strain>
    </source>
</reference>
<dbReference type="Proteomes" id="UP000436483">
    <property type="component" value="Unassembled WGS sequence"/>
</dbReference>
<dbReference type="SUPFAM" id="SSF55031">
    <property type="entry name" value="Bacterial exopeptidase dimerisation domain"/>
    <property type="match status" value="1"/>
</dbReference>
<dbReference type="Gene3D" id="3.40.630.10">
    <property type="entry name" value="Zn peptidases"/>
    <property type="match status" value="1"/>
</dbReference>
<keyword evidence="5" id="KW-1185">Reference proteome</keyword>
<dbReference type="GO" id="GO:0046872">
    <property type="term" value="F:metal ion binding"/>
    <property type="evidence" value="ECO:0007669"/>
    <property type="project" value="UniProtKB-KW"/>
</dbReference>
<comment type="caution">
    <text evidence="4">The sequence shown here is derived from an EMBL/GenBank/DDBJ whole genome shotgun (WGS) entry which is preliminary data.</text>
</comment>
<dbReference type="PANTHER" id="PTHR11014">
    <property type="entry name" value="PEPTIDASE M20 FAMILY MEMBER"/>
    <property type="match status" value="1"/>
</dbReference>
<reference evidence="4 5" key="2">
    <citation type="submission" date="2020-01" db="EMBL/GenBank/DDBJ databases">
        <title>Microvirga sp. nov., an arsenate reduction bacterium isolated from Tibet hotspring sediments.</title>
        <authorList>
            <person name="Xian W.-D."/>
            <person name="Li W.-J."/>
        </authorList>
    </citation>
    <scope>NUCLEOTIDE SEQUENCE [LARGE SCALE GENOMIC DNA]</scope>
    <source>
        <strain evidence="4 5">KCTC 23863</strain>
    </source>
</reference>
<keyword evidence="2" id="KW-0479">Metal-binding</keyword>
<dbReference type="GO" id="GO:0016787">
    <property type="term" value="F:hydrolase activity"/>
    <property type="evidence" value="ECO:0007669"/>
    <property type="project" value="UniProtKB-KW"/>
</dbReference>
<feature type="binding site" evidence="2">
    <location>
        <position position="101"/>
    </location>
    <ligand>
        <name>Mn(2+)</name>
        <dbReference type="ChEBI" id="CHEBI:29035"/>
        <label>2</label>
    </ligand>
</feature>
<evidence type="ECO:0000313" key="5">
    <source>
        <dbReference type="Proteomes" id="UP000436483"/>
    </source>
</evidence>
<feature type="domain" description="Peptidase M20 dimerisation" evidence="3">
    <location>
        <begin position="182"/>
        <end position="279"/>
    </location>
</feature>
<keyword evidence="2" id="KW-0464">Manganese</keyword>
<proteinExistence type="predicted"/>
<dbReference type="InterPro" id="IPR036264">
    <property type="entry name" value="Bact_exopeptidase_dim_dom"/>
</dbReference>
<dbReference type="NCBIfam" id="TIGR01891">
    <property type="entry name" value="amidohydrolases"/>
    <property type="match status" value="1"/>
</dbReference>
<dbReference type="Pfam" id="PF01546">
    <property type="entry name" value="Peptidase_M20"/>
    <property type="match status" value="1"/>
</dbReference>
<dbReference type="SUPFAM" id="SSF53187">
    <property type="entry name" value="Zn-dependent exopeptidases"/>
    <property type="match status" value="1"/>
</dbReference>
<keyword evidence="1 4" id="KW-0378">Hydrolase</keyword>